<evidence type="ECO:0000313" key="3">
    <source>
        <dbReference type="Proteomes" id="UP000602050"/>
    </source>
</evidence>
<proteinExistence type="predicted"/>
<keyword evidence="1" id="KW-1133">Transmembrane helix</keyword>
<dbReference type="AlphaFoldDB" id="A0A8J2XFT2"/>
<reference evidence="2" key="2">
    <citation type="submission" date="2020-09" db="EMBL/GenBank/DDBJ databases">
        <authorList>
            <person name="Sun Q."/>
            <person name="Zhou Y."/>
        </authorList>
    </citation>
    <scope>NUCLEOTIDE SEQUENCE</scope>
    <source>
        <strain evidence="2">CGMCC 1.12360</strain>
    </source>
</reference>
<feature type="transmembrane region" description="Helical" evidence="1">
    <location>
        <begin position="101"/>
        <end position="121"/>
    </location>
</feature>
<evidence type="ECO:0000313" key="2">
    <source>
        <dbReference type="EMBL" id="GFZ80395.1"/>
    </source>
</evidence>
<dbReference type="Pfam" id="PF19728">
    <property type="entry name" value="DUF6220"/>
    <property type="match status" value="1"/>
</dbReference>
<gene>
    <name evidence="2" type="ORF">GCM10010978_21850</name>
</gene>
<keyword evidence="1" id="KW-0472">Membrane</keyword>
<reference evidence="2" key="1">
    <citation type="journal article" date="2014" name="Int. J. Syst. Evol. Microbiol.">
        <title>Complete genome sequence of Corynebacterium casei LMG S-19264T (=DSM 44701T), isolated from a smear-ripened cheese.</title>
        <authorList>
            <consortium name="US DOE Joint Genome Institute (JGI-PGF)"/>
            <person name="Walter F."/>
            <person name="Albersmeier A."/>
            <person name="Kalinowski J."/>
            <person name="Ruckert C."/>
        </authorList>
    </citation>
    <scope>NUCLEOTIDE SEQUENCE</scope>
    <source>
        <strain evidence="2">CGMCC 1.12360</strain>
    </source>
</reference>
<dbReference type="Proteomes" id="UP000602050">
    <property type="component" value="Unassembled WGS sequence"/>
</dbReference>
<evidence type="ECO:0000256" key="1">
    <source>
        <dbReference type="SAM" id="Phobius"/>
    </source>
</evidence>
<dbReference type="PROSITE" id="PS51257">
    <property type="entry name" value="PROKAR_LIPOPROTEIN"/>
    <property type="match status" value="1"/>
</dbReference>
<feature type="transmembrane region" description="Helical" evidence="1">
    <location>
        <begin position="76"/>
        <end position="95"/>
    </location>
</feature>
<dbReference type="EMBL" id="BMEV01000041">
    <property type="protein sequence ID" value="GFZ80395.1"/>
    <property type="molecule type" value="Genomic_DNA"/>
</dbReference>
<comment type="caution">
    <text evidence="2">The sequence shown here is derived from an EMBL/GenBank/DDBJ whole genome shotgun (WGS) entry which is preliminary data.</text>
</comment>
<sequence length="137" mass="15980">MKTTNTRLRYARFIYLLLTAAFVACVFVQIYIAGIAIFADVSAWMKHMTFVHIFGFNLPLFMLVFAILGRMPRWSYWQIFGVFLSIFLMYFTANFKSVVPFVGPMHVIFAIVLLVLSCFIVKNSWTFIFSQNKSEEE</sequence>
<accession>A0A8J2XFT2</accession>
<name>A0A8J2XFT2_9BACI</name>
<feature type="transmembrane region" description="Helical" evidence="1">
    <location>
        <begin position="12"/>
        <end position="38"/>
    </location>
</feature>
<keyword evidence="1" id="KW-0812">Transmembrane</keyword>
<protein>
    <submittedName>
        <fullName evidence="2">Uncharacterized protein</fullName>
    </submittedName>
</protein>
<dbReference type="RefSeq" id="WP_188392445.1">
    <property type="nucleotide sequence ID" value="NZ_BMEV01000041.1"/>
</dbReference>
<keyword evidence="3" id="KW-1185">Reference proteome</keyword>
<organism evidence="2 3">
    <name type="scientific">Compostibacillus humi</name>
    <dbReference type="NCBI Taxonomy" id="1245525"/>
    <lineage>
        <taxon>Bacteria</taxon>
        <taxon>Bacillati</taxon>
        <taxon>Bacillota</taxon>
        <taxon>Bacilli</taxon>
        <taxon>Bacillales</taxon>
        <taxon>Bacillaceae</taxon>
        <taxon>Compostibacillus</taxon>
    </lineage>
</organism>
<dbReference type="InterPro" id="IPR046192">
    <property type="entry name" value="DUF6220"/>
</dbReference>
<feature type="transmembrane region" description="Helical" evidence="1">
    <location>
        <begin position="50"/>
        <end position="69"/>
    </location>
</feature>